<dbReference type="PANTHER" id="PTHR14659">
    <property type="entry name" value="ALPHA- AND GAMMA-ADAPTIN-BINDING PROTEIN P34"/>
    <property type="match status" value="1"/>
</dbReference>
<dbReference type="Gene3D" id="3.40.50.11960">
    <property type="match status" value="1"/>
</dbReference>
<dbReference type="EMBL" id="CAKOGP040000001">
    <property type="protein sequence ID" value="CAJ1904959.1"/>
    <property type="molecule type" value="Genomic_DNA"/>
</dbReference>
<dbReference type="Proteomes" id="UP001295423">
    <property type="component" value="Unassembled WGS sequence"/>
</dbReference>
<feature type="region of interest" description="Disordered" evidence="1">
    <location>
        <begin position="320"/>
        <end position="347"/>
    </location>
</feature>
<sequence length="347" mass="38236">MTTSIVRIGPMTTMEVSSAQLLRTALVSHWKQHHPSPEEQGETSADENKLLPISNKYFTANLLLEDMEAEANEAIKEDAAILVFDMLASNPDRSGGVPGTTFNSLQAVHDQALAKDTCGDLLRLCVGVTLTSLSPQEARGEKHEDEYSRRILWCLDHGYEYVEADLSQEGQTKGHDDRDKDGFARIVEAMQGTVWSGAVMKERQATKLQASYDQDANDIKKQDDDNENPYVPPDPSLLMAIPKDGESPTSAPSTPNRTAEMERLRQEIDEDKVFDEMETVLREASRIREQSKCGQLTDDERRAKAESAALRLVDLMNHFGMEDEGGEGEDGGSIADSDDSGIVASSS</sequence>
<feature type="compositionally biased region" description="Polar residues" evidence="1">
    <location>
        <begin position="247"/>
        <end position="257"/>
    </location>
</feature>
<evidence type="ECO:0000256" key="1">
    <source>
        <dbReference type="SAM" id="MobiDB-lite"/>
    </source>
</evidence>
<reference evidence="2" key="1">
    <citation type="submission" date="2023-08" db="EMBL/GenBank/DDBJ databases">
        <authorList>
            <person name="Audoor S."/>
            <person name="Bilcke G."/>
        </authorList>
    </citation>
    <scope>NUCLEOTIDE SEQUENCE</scope>
</reference>
<accession>A0AAD2FBU7</accession>
<feature type="compositionally biased region" description="Low complexity" evidence="1">
    <location>
        <begin position="332"/>
        <end position="347"/>
    </location>
</feature>
<dbReference type="PANTHER" id="PTHR14659:SF1">
    <property type="entry name" value="ALPHA- AND GAMMA-ADAPTIN-BINDING PROTEIN P34"/>
    <property type="match status" value="1"/>
</dbReference>
<dbReference type="Pfam" id="PF10199">
    <property type="entry name" value="Adaptin_binding"/>
    <property type="match status" value="1"/>
</dbReference>
<keyword evidence="3" id="KW-1185">Reference proteome</keyword>
<dbReference type="AlphaFoldDB" id="A0AAD2FBU7"/>
<gene>
    <name evidence="2" type="ORF">CYCCA115_LOCUS418</name>
</gene>
<feature type="region of interest" description="Disordered" evidence="1">
    <location>
        <begin position="210"/>
        <end position="259"/>
    </location>
</feature>
<evidence type="ECO:0000313" key="3">
    <source>
        <dbReference type="Proteomes" id="UP001295423"/>
    </source>
</evidence>
<comment type="caution">
    <text evidence="2">The sequence shown here is derived from an EMBL/GenBank/DDBJ whole genome shotgun (WGS) entry which is preliminary data.</text>
</comment>
<organism evidence="2 3">
    <name type="scientific">Cylindrotheca closterium</name>
    <dbReference type="NCBI Taxonomy" id="2856"/>
    <lineage>
        <taxon>Eukaryota</taxon>
        <taxon>Sar</taxon>
        <taxon>Stramenopiles</taxon>
        <taxon>Ochrophyta</taxon>
        <taxon>Bacillariophyta</taxon>
        <taxon>Bacillariophyceae</taxon>
        <taxon>Bacillariophycidae</taxon>
        <taxon>Bacillariales</taxon>
        <taxon>Bacillariaceae</taxon>
        <taxon>Cylindrotheca</taxon>
    </lineage>
</organism>
<evidence type="ECO:0000313" key="2">
    <source>
        <dbReference type="EMBL" id="CAJ1904959.1"/>
    </source>
</evidence>
<name>A0AAD2FBU7_9STRA</name>
<dbReference type="InterPro" id="IPR019341">
    <property type="entry name" value="Alpha/Gamma-adaptin-bd_p34"/>
</dbReference>
<proteinExistence type="predicted"/>
<protein>
    <submittedName>
        <fullName evidence="2">Uncharacterized protein</fullName>
    </submittedName>
</protein>